<evidence type="ECO:0000313" key="5">
    <source>
        <dbReference type="Proteomes" id="UP001314170"/>
    </source>
</evidence>
<evidence type="ECO:0000313" key="4">
    <source>
        <dbReference type="EMBL" id="CAK7340940.1"/>
    </source>
</evidence>
<name>A0AAV1RX40_9ROSI</name>
<dbReference type="EMBL" id="CAWUPB010001160">
    <property type="protein sequence ID" value="CAK7340940.1"/>
    <property type="molecule type" value="Genomic_DNA"/>
</dbReference>
<dbReference type="Pfam" id="PF00067">
    <property type="entry name" value="p450"/>
    <property type="match status" value="1"/>
</dbReference>
<dbReference type="InterPro" id="IPR001128">
    <property type="entry name" value="Cyt_P450"/>
</dbReference>
<dbReference type="Proteomes" id="UP001314170">
    <property type="component" value="Unassembled WGS sequence"/>
</dbReference>
<evidence type="ECO:0000256" key="3">
    <source>
        <dbReference type="ARBA" id="ARBA00023004"/>
    </source>
</evidence>
<accession>A0AAV1RX40</accession>
<gene>
    <name evidence="4" type="ORF">DCAF_LOCUS16030</name>
</gene>
<dbReference type="PANTHER" id="PTHR24286">
    <property type="entry name" value="CYTOCHROME P450 26"/>
    <property type="match status" value="1"/>
</dbReference>
<dbReference type="GO" id="GO:0016705">
    <property type="term" value="F:oxidoreductase activity, acting on paired donors, with incorporation or reduction of molecular oxygen"/>
    <property type="evidence" value="ECO:0007669"/>
    <property type="project" value="InterPro"/>
</dbReference>
<protein>
    <submittedName>
        <fullName evidence="4">Uncharacterized protein</fullName>
    </submittedName>
</protein>
<comment type="similarity">
    <text evidence="1">Belongs to the cytochrome P450 family.</text>
</comment>
<dbReference type="SUPFAM" id="SSF48264">
    <property type="entry name" value="Cytochrome P450"/>
    <property type="match status" value="1"/>
</dbReference>
<dbReference type="AlphaFoldDB" id="A0AAV1RX40"/>
<dbReference type="GO" id="GO:0020037">
    <property type="term" value="F:heme binding"/>
    <property type="evidence" value="ECO:0007669"/>
    <property type="project" value="InterPro"/>
</dbReference>
<dbReference type="GO" id="GO:0005506">
    <property type="term" value="F:iron ion binding"/>
    <property type="evidence" value="ECO:0007669"/>
    <property type="project" value="InterPro"/>
</dbReference>
<keyword evidence="2" id="KW-0479">Metal-binding</keyword>
<organism evidence="4 5">
    <name type="scientific">Dovyalis caffra</name>
    <dbReference type="NCBI Taxonomy" id="77055"/>
    <lineage>
        <taxon>Eukaryota</taxon>
        <taxon>Viridiplantae</taxon>
        <taxon>Streptophyta</taxon>
        <taxon>Embryophyta</taxon>
        <taxon>Tracheophyta</taxon>
        <taxon>Spermatophyta</taxon>
        <taxon>Magnoliopsida</taxon>
        <taxon>eudicotyledons</taxon>
        <taxon>Gunneridae</taxon>
        <taxon>Pentapetalae</taxon>
        <taxon>rosids</taxon>
        <taxon>fabids</taxon>
        <taxon>Malpighiales</taxon>
        <taxon>Salicaceae</taxon>
        <taxon>Flacourtieae</taxon>
        <taxon>Dovyalis</taxon>
    </lineage>
</organism>
<keyword evidence="5" id="KW-1185">Reference proteome</keyword>
<dbReference type="GO" id="GO:0016125">
    <property type="term" value="P:sterol metabolic process"/>
    <property type="evidence" value="ECO:0007669"/>
    <property type="project" value="TreeGrafter"/>
</dbReference>
<proteinExistence type="inferred from homology"/>
<dbReference type="InterPro" id="IPR036396">
    <property type="entry name" value="Cyt_P450_sf"/>
</dbReference>
<sequence length="170" mass="19624">MLKDTLMKRLADPSKHRGDFLNQAIDDMKTENFFQRRENPNVVEKLTAEHEAMMKKRENPNSDLTWEEYQSMTFTQMVVNETLGISNVPLGLFRKALSDFQVKGYTVPAGWTLMLVTHVVQLNLDTFKDPVTFNPWALDSHCPVGSGSGHWPLDLRLWFHIYANAIIQEE</sequence>
<dbReference type="GO" id="GO:0016132">
    <property type="term" value="P:brassinosteroid biosynthetic process"/>
    <property type="evidence" value="ECO:0007669"/>
    <property type="project" value="TreeGrafter"/>
</dbReference>
<dbReference type="GO" id="GO:0004497">
    <property type="term" value="F:monooxygenase activity"/>
    <property type="evidence" value="ECO:0007669"/>
    <property type="project" value="InterPro"/>
</dbReference>
<evidence type="ECO:0000256" key="2">
    <source>
        <dbReference type="ARBA" id="ARBA00022723"/>
    </source>
</evidence>
<dbReference type="GO" id="GO:0010268">
    <property type="term" value="P:brassinosteroid homeostasis"/>
    <property type="evidence" value="ECO:0007669"/>
    <property type="project" value="TreeGrafter"/>
</dbReference>
<evidence type="ECO:0000256" key="1">
    <source>
        <dbReference type="ARBA" id="ARBA00010617"/>
    </source>
</evidence>
<comment type="caution">
    <text evidence="4">The sequence shown here is derived from an EMBL/GenBank/DDBJ whole genome shotgun (WGS) entry which is preliminary data.</text>
</comment>
<reference evidence="4 5" key="1">
    <citation type="submission" date="2024-01" db="EMBL/GenBank/DDBJ databases">
        <authorList>
            <person name="Waweru B."/>
        </authorList>
    </citation>
    <scope>NUCLEOTIDE SEQUENCE [LARGE SCALE GENOMIC DNA]</scope>
</reference>
<dbReference type="Gene3D" id="1.10.630.10">
    <property type="entry name" value="Cytochrome P450"/>
    <property type="match status" value="1"/>
</dbReference>
<dbReference type="PANTHER" id="PTHR24286:SF369">
    <property type="entry name" value="CYTOCHROME P450"/>
    <property type="match status" value="1"/>
</dbReference>
<keyword evidence="3" id="KW-0408">Iron</keyword>